<dbReference type="OrthoDB" id="72710at2"/>
<proteinExistence type="predicted"/>
<dbReference type="EMBL" id="NHMK01000011">
    <property type="protein sequence ID" value="OWL96539.1"/>
    <property type="molecule type" value="Genomic_DNA"/>
</dbReference>
<accession>A0A2D0A800</accession>
<keyword evidence="2" id="KW-1185">Reference proteome</keyword>
<sequence>MSPHEQQYARRTARGTLLAHLYRLQDNGLCDPATPRTATRLMLEGLGASGMMPPPDLALNSLRWLEGAGYVTVEWGLDDHTIYESVTLTQKGIDLYESRDARTREPGLLLQPRR</sequence>
<gene>
    <name evidence="1" type="ORF">CBQ26_09180</name>
</gene>
<dbReference type="Proteomes" id="UP000197208">
    <property type="component" value="Unassembled WGS sequence"/>
</dbReference>
<evidence type="ECO:0000313" key="1">
    <source>
        <dbReference type="EMBL" id="OWL96539.1"/>
    </source>
</evidence>
<dbReference type="RefSeq" id="WP_088248327.1">
    <property type="nucleotide sequence ID" value="NZ_NHMK01000011.1"/>
</dbReference>
<dbReference type="AlphaFoldDB" id="A0A2D0A800"/>
<protein>
    <recommendedName>
        <fullName evidence="3">ArsR family transcriptional regulator</fullName>
    </recommendedName>
</protein>
<evidence type="ECO:0008006" key="3">
    <source>
        <dbReference type="Google" id="ProtNLM"/>
    </source>
</evidence>
<comment type="caution">
    <text evidence="1">The sequence shown here is derived from an EMBL/GenBank/DDBJ whole genome shotgun (WGS) entry which is preliminary data.</text>
</comment>
<organism evidence="1 2">
    <name type="scientific">Deinococcus indicus</name>
    <dbReference type="NCBI Taxonomy" id="223556"/>
    <lineage>
        <taxon>Bacteria</taxon>
        <taxon>Thermotogati</taxon>
        <taxon>Deinococcota</taxon>
        <taxon>Deinococci</taxon>
        <taxon>Deinococcales</taxon>
        <taxon>Deinococcaceae</taxon>
        <taxon>Deinococcus</taxon>
    </lineage>
</organism>
<name>A0A2D0A800_9DEIO</name>
<evidence type="ECO:0000313" key="2">
    <source>
        <dbReference type="Proteomes" id="UP000197208"/>
    </source>
</evidence>
<reference evidence="1 2" key="1">
    <citation type="submission" date="2017-05" db="EMBL/GenBank/DDBJ databases">
        <title>De novo genome assembly of Deniococcus indicus strain DR1.</title>
        <authorList>
            <person name="Chauhan D."/>
            <person name="Yennamalli R.M."/>
            <person name="Priyadarshini R."/>
        </authorList>
    </citation>
    <scope>NUCLEOTIDE SEQUENCE [LARGE SCALE GENOMIC DNA]</scope>
    <source>
        <strain evidence="1 2">DR1</strain>
    </source>
</reference>